<organism evidence="1 2">
    <name type="scientific">Dethiosulfatarculus sandiegensis</name>
    <dbReference type="NCBI Taxonomy" id="1429043"/>
    <lineage>
        <taxon>Bacteria</taxon>
        <taxon>Pseudomonadati</taxon>
        <taxon>Thermodesulfobacteriota</taxon>
        <taxon>Desulfarculia</taxon>
        <taxon>Desulfarculales</taxon>
        <taxon>Desulfarculaceae</taxon>
        <taxon>Dethiosulfatarculus</taxon>
    </lineage>
</organism>
<reference evidence="1 2" key="1">
    <citation type="submission" date="2013-11" db="EMBL/GenBank/DDBJ databases">
        <title>Metagenomic analysis of a methanogenic consortium involved in long chain n-alkane degradation.</title>
        <authorList>
            <person name="Davidova I.A."/>
            <person name="Callaghan A.V."/>
            <person name="Wawrik B."/>
            <person name="Pruitt S."/>
            <person name="Marks C."/>
            <person name="Duncan K.E."/>
            <person name="Suflita J.M."/>
        </authorList>
    </citation>
    <scope>NUCLEOTIDE SEQUENCE [LARGE SCALE GENOMIC DNA]</scope>
    <source>
        <strain evidence="1 2">SPR</strain>
    </source>
</reference>
<dbReference type="EMBL" id="AZAC01000083">
    <property type="protein sequence ID" value="KIX10804.1"/>
    <property type="molecule type" value="Genomic_DNA"/>
</dbReference>
<protein>
    <submittedName>
        <fullName evidence="1">Uncharacterized protein</fullName>
    </submittedName>
</protein>
<dbReference type="AlphaFoldDB" id="A0A0D2IXL9"/>
<accession>A0A0D2IXL9</accession>
<evidence type="ECO:0000313" key="1">
    <source>
        <dbReference type="EMBL" id="KIX10804.1"/>
    </source>
</evidence>
<keyword evidence="2" id="KW-1185">Reference proteome</keyword>
<comment type="caution">
    <text evidence="1">The sequence shown here is derived from an EMBL/GenBank/DDBJ whole genome shotgun (WGS) entry which is preliminary data.</text>
</comment>
<proteinExistence type="predicted"/>
<dbReference type="STRING" id="1429043.X474_27930"/>
<dbReference type="Proteomes" id="UP000032233">
    <property type="component" value="Unassembled WGS sequence"/>
</dbReference>
<evidence type="ECO:0000313" key="2">
    <source>
        <dbReference type="Proteomes" id="UP000032233"/>
    </source>
</evidence>
<dbReference type="InParanoid" id="A0A0D2IXL9"/>
<sequence>MKPEKSYSPLILRGLVTETSQKNLILELLFHNAATHDSPIFSAF</sequence>
<gene>
    <name evidence="1" type="ORF">X474_27930</name>
</gene>
<name>A0A0D2IXL9_9BACT</name>